<feature type="transmembrane region" description="Helical" evidence="6">
    <location>
        <begin position="411"/>
        <end position="430"/>
    </location>
</feature>
<evidence type="ECO:0000313" key="8">
    <source>
        <dbReference type="Proteomes" id="UP000671845"/>
    </source>
</evidence>
<dbReference type="PANTHER" id="PTHR30250">
    <property type="entry name" value="PST FAMILY PREDICTED COLANIC ACID TRANSPORTER"/>
    <property type="match status" value="1"/>
</dbReference>
<keyword evidence="4 6" id="KW-1133">Transmembrane helix</keyword>
<name>A0ABX7WHN3_9GAMM</name>
<dbReference type="InterPro" id="IPR050833">
    <property type="entry name" value="Poly_Biosynth_Transport"/>
</dbReference>
<feature type="transmembrane region" description="Helical" evidence="6">
    <location>
        <begin position="383"/>
        <end position="404"/>
    </location>
</feature>
<dbReference type="Proteomes" id="UP000671845">
    <property type="component" value="Chromosome"/>
</dbReference>
<keyword evidence="2" id="KW-1003">Cell membrane</keyword>
<protein>
    <submittedName>
        <fullName evidence="7">Lipopolysaccharide biosynthesis protein</fullName>
    </submittedName>
</protein>
<keyword evidence="5 6" id="KW-0472">Membrane</keyword>
<organism evidence="7 8">
    <name type="scientific">Halomonas sulfidivorans</name>
    <dbReference type="NCBI Taxonomy" id="2733488"/>
    <lineage>
        <taxon>Bacteria</taxon>
        <taxon>Pseudomonadati</taxon>
        <taxon>Pseudomonadota</taxon>
        <taxon>Gammaproteobacteria</taxon>
        <taxon>Oceanospirillales</taxon>
        <taxon>Halomonadaceae</taxon>
        <taxon>Halomonas</taxon>
    </lineage>
</organism>
<evidence type="ECO:0000256" key="2">
    <source>
        <dbReference type="ARBA" id="ARBA00022475"/>
    </source>
</evidence>
<feature type="transmembrane region" description="Helical" evidence="6">
    <location>
        <begin position="130"/>
        <end position="153"/>
    </location>
</feature>
<evidence type="ECO:0000256" key="3">
    <source>
        <dbReference type="ARBA" id="ARBA00022692"/>
    </source>
</evidence>
<gene>
    <name evidence="7" type="ORF">HNO53_09810</name>
</gene>
<keyword evidence="8" id="KW-1185">Reference proteome</keyword>
<evidence type="ECO:0000313" key="7">
    <source>
        <dbReference type="EMBL" id="QTP58972.1"/>
    </source>
</evidence>
<reference evidence="7 8" key="1">
    <citation type="journal article" date="2021" name="Front. Microbiol.">
        <title>Aerobic Denitrification and Heterotrophic Sulfur Oxidation in the Genus Halomonas Revealed by Six Novel Species Characterizations and Genome-Based Analysis.</title>
        <authorList>
            <person name="Wang L."/>
            <person name="Shao Z."/>
        </authorList>
    </citation>
    <scope>NUCLEOTIDE SEQUENCE [LARGE SCALE GENOMIC DNA]</scope>
    <source>
        <strain evidence="7 8">MCCC 1A13718</strain>
    </source>
</reference>
<feature type="transmembrane region" description="Helical" evidence="6">
    <location>
        <begin position="59"/>
        <end position="81"/>
    </location>
</feature>
<feature type="transmembrane region" description="Helical" evidence="6">
    <location>
        <begin position="93"/>
        <end position="110"/>
    </location>
</feature>
<sequence length="522" mass="55480">MRPRVAWSACRCTRTSPQRIRSASSRHSATQWPEPDAKEGHVLNRLVIPARRLLPTHTFARGVSVLVGGTAGAQLLAIAAAPLLTRLYAPEDFGLLAVYGGLLALFTVVASGRYQLAIPLPETQREAAEVLALSLAVVAMTTLLALLLVLLGGKALAEALGVPSLNHWLWLLPLGVAFAGGYQAVSHWAVRTRAFSALASTRIKQSLALLAIQLVASPLGGGGLLLGHAAGQGAGTLTLARPAVSAIGEHRVTAAGMWAAACRYRKFPLLSSWSGLFNTLGKQLPPLLFAALFSPVAAGLYALAHRVLAMPMTLIGEAVGKVFFASAAEAHRQGELGQLVARVHAILAQLAIPPVLILIAVGSDLFALVFGERWREAGEFARWMAPWLYLVFITSPLSHLFSVMERQGQGLIFQSLLLGVRVAAIAVGALRDDLLLTVALFSLGSAACWTGFLVWIARLTDNPPRVLATATLTALGWGVALLAPLLAASWLAPVWLPWSAALLLSAVLLGVRYVFLLRRAYQ</sequence>
<evidence type="ECO:0000256" key="1">
    <source>
        <dbReference type="ARBA" id="ARBA00004651"/>
    </source>
</evidence>
<feature type="transmembrane region" description="Helical" evidence="6">
    <location>
        <begin position="436"/>
        <end position="457"/>
    </location>
</feature>
<feature type="transmembrane region" description="Helical" evidence="6">
    <location>
        <begin position="165"/>
        <end position="185"/>
    </location>
</feature>
<feature type="transmembrane region" description="Helical" evidence="6">
    <location>
        <begin position="350"/>
        <end position="371"/>
    </location>
</feature>
<dbReference type="PANTHER" id="PTHR30250:SF28">
    <property type="entry name" value="POLYSACCHARIDE BIOSYNTHESIS PROTEIN"/>
    <property type="match status" value="1"/>
</dbReference>
<feature type="transmembrane region" description="Helical" evidence="6">
    <location>
        <begin position="284"/>
        <end position="304"/>
    </location>
</feature>
<feature type="transmembrane region" description="Helical" evidence="6">
    <location>
        <begin position="469"/>
        <end position="492"/>
    </location>
</feature>
<feature type="transmembrane region" description="Helical" evidence="6">
    <location>
        <begin position="498"/>
        <end position="517"/>
    </location>
</feature>
<accession>A0ABX7WHN3</accession>
<dbReference type="Pfam" id="PF13440">
    <property type="entry name" value="Polysacc_synt_3"/>
    <property type="match status" value="1"/>
</dbReference>
<evidence type="ECO:0000256" key="4">
    <source>
        <dbReference type="ARBA" id="ARBA00022989"/>
    </source>
</evidence>
<evidence type="ECO:0000256" key="6">
    <source>
        <dbReference type="SAM" id="Phobius"/>
    </source>
</evidence>
<evidence type="ECO:0000256" key="5">
    <source>
        <dbReference type="ARBA" id="ARBA00023136"/>
    </source>
</evidence>
<feature type="transmembrane region" description="Helical" evidence="6">
    <location>
        <begin position="206"/>
        <end position="230"/>
    </location>
</feature>
<comment type="subcellular location">
    <subcellularLocation>
        <location evidence="1">Cell membrane</location>
        <topology evidence="1">Multi-pass membrane protein</topology>
    </subcellularLocation>
</comment>
<keyword evidence="3 6" id="KW-0812">Transmembrane</keyword>
<dbReference type="EMBL" id="CP053383">
    <property type="protein sequence ID" value="QTP58972.1"/>
    <property type="molecule type" value="Genomic_DNA"/>
</dbReference>
<proteinExistence type="predicted"/>